<dbReference type="EMBL" id="UGSJ01000001">
    <property type="protein sequence ID" value="SUA92319.1"/>
    <property type="molecule type" value="Genomic_DNA"/>
</dbReference>
<evidence type="ECO:0000313" key="1">
    <source>
        <dbReference type="EMBL" id="SUA92319.1"/>
    </source>
</evidence>
<comment type="caution">
    <text evidence="1">The sequence shown here is derived from an EMBL/GenBank/DDBJ whole genome shotgun (WGS) entry which is preliminary data.</text>
</comment>
<organism evidence="1 2">
    <name type="scientific">Pandoraea pulmonicola</name>
    <dbReference type="NCBI Taxonomy" id="93221"/>
    <lineage>
        <taxon>Bacteria</taxon>
        <taxon>Pseudomonadati</taxon>
        <taxon>Pseudomonadota</taxon>
        <taxon>Betaproteobacteria</taxon>
        <taxon>Burkholderiales</taxon>
        <taxon>Burkholderiaceae</taxon>
        <taxon>Pandoraea</taxon>
    </lineage>
</organism>
<proteinExistence type="predicted"/>
<accession>A0AAJ4ZFE8</accession>
<sequence>MTTKRKFQSMIDAEVAALARAFGGSMASKYNTDM</sequence>
<gene>
    <name evidence="1" type="ORF">NCTC13159_03843</name>
</gene>
<name>A0AAJ4ZFE8_PANPU</name>
<dbReference type="Proteomes" id="UP000254589">
    <property type="component" value="Unassembled WGS sequence"/>
</dbReference>
<protein>
    <submittedName>
        <fullName evidence="1">Uncharacterized protein</fullName>
    </submittedName>
</protein>
<reference evidence="1 2" key="1">
    <citation type="submission" date="2018-06" db="EMBL/GenBank/DDBJ databases">
        <authorList>
            <consortium name="Pathogen Informatics"/>
            <person name="Doyle S."/>
        </authorList>
    </citation>
    <scope>NUCLEOTIDE SEQUENCE [LARGE SCALE GENOMIC DNA]</scope>
    <source>
        <strain evidence="1 2">NCTC13159</strain>
    </source>
</reference>
<dbReference type="AlphaFoldDB" id="A0AAJ4ZFE8"/>
<evidence type="ECO:0000313" key="2">
    <source>
        <dbReference type="Proteomes" id="UP000254589"/>
    </source>
</evidence>